<dbReference type="KEGG" id="ter:Tery_0767"/>
<keyword evidence="5 11" id="KW-0500">Molybdenum</keyword>
<gene>
    <name evidence="13" type="ordered locus">Tery_0767</name>
</gene>
<dbReference type="InterPro" id="IPR036425">
    <property type="entry name" value="MoaB/Mog-like_dom_sf"/>
</dbReference>
<evidence type="ECO:0000256" key="7">
    <source>
        <dbReference type="ARBA" id="ARBA00022723"/>
    </source>
</evidence>
<evidence type="ECO:0000256" key="3">
    <source>
        <dbReference type="ARBA" id="ARBA00005046"/>
    </source>
</evidence>
<protein>
    <recommendedName>
        <fullName evidence="11">Molybdopterin molybdenumtransferase</fullName>
        <ecNumber evidence="11">2.10.1.1</ecNumber>
    </recommendedName>
</protein>
<evidence type="ECO:0000256" key="5">
    <source>
        <dbReference type="ARBA" id="ARBA00022505"/>
    </source>
</evidence>
<dbReference type="Gene3D" id="2.170.190.11">
    <property type="entry name" value="Molybdopterin biosynthesis moea protein, domain 3"/>
    <property type="match status" value="1"/>
</dbReference>
<dbReference type="GO" id="GO:0046872">
    <property type="term" value="F:metal ion binding"/>
    <property type="evidence" value="ECO:0007669"/>
    <property type="project" value="UniProtKB-UniRule"/>
</dbReference>
<dbReference type="SUPFAM" id="SSF63867">
    <property type="entry name" value="MoeA C-terminal domain-like"/>
    <property type="match status" value="1"/>
</dbReference>
<dbReference type="PANTHER" id="PTHR10192:SF5">
    <property type="entry name" value="GEPHYRIN"/>
    <property type="match status" value="1"/>
</dbReference>
<dbReference type="EMBL" id="CP000393">
    <property type="protein sequence ID" value="ABG50194.1"/>
    <property type="molecule type" value="Genomic_DNA"/>
</dbReference>
<dbReference type="HOGENOM" id="CLU_010186_7_1_3"/>
<keyword evidence="8 11" id="KW-0460">Magnesium</keyword>
<dbReference type="GO" id="GO:0005829">
    <property type="term" value="C:cytosol"/>
    <property type="evidence" value="ECO:0007669"/>
    <property type="project" value="TreeGrafter"/>
</dbReference>
<name>Q117Y0_TRIEI</name>
<feature type="domain" description="MoaB/Mog" evidence="12">
    <location>
        <begin position="183"/>
        <end position="323"/>
    </location>
</feature>
<dbReference type="RefSeq" id="WP_011610587.1">
    <property type="nucleotide sequence ID" value="NC_008312.1"/>
</dbReference>
<evidence type="ECO:0000256" key="6">
    <source>
        <dbReference type="ARBA" id="ARBA00022679"/>
    </source>
</evidence>
<dbReference type="STRING" id="203124.Tery_0767"/>
<keyword evidence="7 11" id="KW-0479">Metal-binding</keyword>
<dbReference type="eggNOG" id="COG0303">
    <property type="taxonomic scope" value="Bacteria"/>
</dbReference>
<dbReference type="AlphaFoldDB" id="Q117Y0"/>
<evidence type="ECO:0000256" key="11">
    <source>
        <dbReference type="RuleBase" id="RU365090"/>
    </source>
</evidence>
<dbReference type="GO" id="GO:0061599">
    <property type="term" value="F:molybdopterin molybdotransferase activity"/>
    <property type="evidence" value="ECO:0007669"/>
    <property type="project" value="UniProtKB-UniRule"/>
</dbReference>
<dbReference type="UniPathway" id="UPA00344"/>
<keyword evidence="6 11" id="KW-0808">Transferase</keyword>
<reference evidence="13" key="1">
    <citation type="submission" date="2006-06" db="EMBL/GenBank/DDBJ databases">
        <title>Complete sequence of Trichodesmium erythraeum IMS101.</title>
        <authorList>
            <consortium name="US DOE Joint Genome Institute"/>
            <person name="Copeland A."/>
            <person name="Lucas S."/>
            <person name="Lapidus A."/>
            <person name="Barry K."/>
            <person name="Detter J.C."/>
            <person name="Glavina del Rio T."/>
            <person name="Hammon N."/>
            <person name="Israni S."/>
            <person name="Dalin E."/>
            <person name="Tice H."/>
            <person name="Pitluck S."/>
            <person name="Kiss H."/>
            <person name="Munk A.C."/>
            <person name="Brettin T."/>
            <person name="Bruce D."/>
            <person name="Han C."/>
            <person name="Tapia R."/>
            <person name="Gilna P."/>
            <person name="Schmutz J."/>
            <person name="Larimer F."/>
            <person name="Land M."/>
            <person name="Hauser L."/>
            <person name="Kyrpides N."/>
            <person name="Kim E."/>
            <person name="Richardson P."/>
        </authorList>
    </citation>
    <scope>NUCLEOTIDE SEQUENCE [LARGE SCALE GENOMIC DNA]</scope>
    <source>
        <strain evidence="13">IMS101</strain>
    </source>
</reference>
<accession>Q117Y0</accession>
<evidence type="ECO:0000256" key="2">
    <source>
        <dbReference type="ARBA" id="ARBA00002901"/>
    </source>
</evidence>
<dbReference type="Gene3D" id="2.40.340.10">
    <property type="entry name" value="MoeA, C-terminal, domain IV"/>
    <property type="match status" value="1"/>
</dbReference>
<comment type="similarity">
    <text evidence="4 11">Belongs to the MoeA family.</text>
</comment>
<evidence type="ECO:0000256" key="9">
    <source>
        <dbReference type="ARBA" id="ARBA00023150"/>
    </source>
</evidence>
<evidence type="ECO:0000313" key="13">
    <source>
        <dbReference type="EMBL" id="ABG50194.1"/>
    </source>
</evidence>
<dbReference type="NCBIfam" id="NF045515">
    <property type="entry name" value="Glp_gephyrin"/>
    <property type="match status" value="1"/>
</dbReference>
<dbReference type="InterPro" id="IPR008284">
    <property type="entry name" value="MoCF_biosynth_CS"/>
</dbReference>
<dbReference type="Pfam" id="PF03453">
    <property type="entry name" value="MoeA_N"/>
    <property type="match status" value="1"/>
</dbReference>
<evidence type="ECO:0000256" key="4">
    <source>
        <dbReference type="ARBA" id="ARBA00010763"/>
    </source>
</evidence>
<dbReference type="FunFam" id="3.40.980.10:FF:000004">
    <property type="entry name" value="Molybdopterin molybdenumtransferase"/>
    <property type="match status" value="1"/>
</dbReference>
<comment type="pathway">
    <text evidence="3 11">Cofactor biosynthesis; molybdopterin biosynthesis.</text>
</comment>
<dbReference type="SMART" id="SM00852">
    <property type="entry name" value="MoCF_biosynth"/>
    <property type="match status" value="1"/>
</dbReference>
<comment type="cofactor">
    <cofactor evidence="1 11">
        <name>Mg(2+)</name>
        <dbReference type="ChEBI" id="CHEBI:18420"/>
    </cofactor>
</comment>
<comment type="function">
    <text evidence="2 11">Catalyzes the insertion of molybdate into adenylated molybdopterin with the concomitant release of AMP.</text>
</comment>
<dbReference type="OrthoDB" id="9804758at2"/>
<evidence type="ECO:0000256" key="10">
    <source>
        <dbReference type="ARBA" id="ARBA00047317"/>
    </source>
</evidence>
<evidence type="ECO:0000256" key="1">
    <source>
        <dbReference type="ARBA" id="ARBA00001946"/>
    </source>
</evidence>
<dbReference type="Pfam" id="PF00994">
    <property type="entry name" value="MoCF_biosynth"/>
    <property type="match status" value="1"/>
</dbReference>
<keyword evidence="9 11" id="KW-0501">Molybdenum cofactor biosynthesis</keyword>
<dbReference type="InterPro" id="IPR038987">
    <property type="entry name" value="MoeA-like"/>
</dbReference>
<dbReference type="InterPro" id="IPR036135">
    <property type="entry name" value="MoeA_linker/N_sf"/>
</dbReference>
<dbReference type="Gene3D" id="3.40.980.10">
    <property type="entry name" value="MoaB/Mog-like domain"/>
    <property type="match status" value="1"/>
</dbReference>
<proteinExistence type="inferred from homology"/>
<dbReference type="InterPro" id="IPR005111">
    <property type="entry name" value="MoeA_C_domain_IV"/>
</dbReference>
<organism evidence="13">
    <name type="scientific">Trichodesmium erythraeum (strain IMS101)</name>
    <dbReference type="NCBI Taxonomy" id="203124"/>
    <lineage>
        <taxon>Bacteria</taxon>
        <taxon>Bacillati</taxon>
        <taxon>Cyanobacteriota</taxon>
        <taxon>Cyanophyceae</taxon>
        <taxon>Oscillatoriophycideae</taxon>
        <taxon>Oscillatoriales</taxon>
        <taxon>Microcoleaceae</taxon>
        <taxon>Trichodesmium</taxon>
    </lineage>
</organism>
<dbReference type="NCBIfam" id="TIGR00177">
    <property type="entry name" value="molyb_syn"/>
    <property type="match status" value="1"/>
</dbReference>
<dbReference type="PANTHER" id="PTHR10192">
    <property type="entry name" value="MOLYBDOPTERIN BIOSYNTHESIS PROTEIN"/>
    <property type="match status" value="1"/>
</dbReference>
<evidence type="ECO:0000256" key="8">
    <source>
        <dbReference type="ARBA" id="ARBA00022842"/>
    </source>
</evidence>
<dbReference type="PROSITE" id="PS01079">
    <property type="entry name" value="MOCF_BIOSYNTHESIS_2"/>
    <property type="match status" value="1"/>
</dbReference>
<dbReference type="GO" id="GO:0006777">
    <property type="term" value="P:Mo-molybdopterin cofactor biosynthetic process"/>
    <property type="evidence" value="ECO:0007669"/>
    <property type="project" value="UniProtKB-UniRule"/>
</dbReference>
<dbReference type="Gene3D" id="3.90.105.10">
    <property type="entry name" value="Molybdopterin biosynthesis moea protein, domain 2"/>
    <property type="match status" value="1"/>
</dbReference>
<dbReference type="InterPro" id="IPR001453">
    <property type="entry name" value="MoaB/Mog_dom"/>
</dbReference>
<dbReference type="SUPFAM" id="SSF53218">
    <property type="entry name" value="Molybdenum cofactor biosynthesis proteins"/>
    <property type="match status" value="1"/>
</dbReference>
<evidence type="ECO:0000259" key="12">
    <source>
        <dbReference type="SMART" id="SM00852"/>
    </source>
</evidence>
<dbReference type="EC" id="2.10.1.1" evidence="11"/>
<dbReference type="InterPro" id="IPR005110">
    <property type="entry name" value="MoeA_linker/N"/>
</dbReference>
<dbReference type="InterPro" id="IPR036688">
    <property type="entry name" value="MoeA_C_domain_IV_sf"/>
</dbReference>
<dbReference type="CDD" id="cd00887">
    <property type="entry name" value="MoeA"/>
    <property type="match status" value="1"/>
</dbReference>
<dbReference type="SUPFAM" id="SSF63882">
    <property type="entry name" value="MoeA N-terminal region -like"/>
    <property type="match status" value="1"/>
</dbReference>
<dbReference type="Pfam" id="PF03454">
    <property type="entry name" value="MoeA_C"/>
    <property type="match status" value="1"/>
</dbReference>
<sequence>MLEVNQAESIILSLVQPLDADKDVETIDLLNSSGRILANPVVSKLDFPHWDNSAMDGYALKFADVKDCSPENSISLEIVEEILAGSKPQKQIQPGQTARIFTGACMPIGADTIVIQEVTQREGNRVLILEAPEPQAFVRYRGSFYKAGTPVLNPRIYLGAAEIAVLAALQCTQINVYRRVKVGIFSTGNELVKPDQPLKYGQIVDSNEYALTIALEKMGVEVIKFGILPDEPEILQKTIAEAILNTDFLLSTGGVSVGDYDYIEEIITELGAEIHVHSVAVKPGKPLTVASFPNTKCLYFGLPGNPVSALVSFWRFVQPALKKLAGANEAEWGPEFVRARLLQDLNSKNKRETYLWGQLNLGNDGYEFKLAVGSHYSGNLINLAGATGLAVVPLNENFIPAGESVRVLKIN</sequence>
<comment type="catalytic activity">
    <reaction evidence="10">
        <text>adenylyl-molybdopterin + molybdate = Mo-molybdopterin + AMP + H(+)</text>
        <dbReference type="Rhea" id="RHEA:35047"/>
        <dbReference type="ChEBI" id="CHEBI:15378"/>
        <dbReference type="ChEBI" id="CHEBI:36264"/>
        <dbReference type="ChEBI" id="CHEBI:62727"/>
        <dbReference type="ChEBI" id="CHEBI:71302"/>
        <dbReference type="ChEBI" id="CHEBI:456215"/>
        <dbReference type="EC" id="2.10.1.1"/>
    </reaction>
</comment>